<protein>
    <submittedName>
        <fullName evidence="2">Predicted integral membrane protein</fullName>
    </submittedName>
</protein>
<dbReference type="InterPro" id="IPR025962">
    <property type="entry name" value="SdpI/YhfL"/>
</dbReference>
<feature type="transmembrane region" description="Helical" evidence="1">
    <location>
        <begin position="5"/>
        <end position="24"/>
    </location>
</feature>
<dbReference type="KEGG" id="piv:NCTC13079_01132"/>
<dbReference type="Proteomes" id="UP000269544">
    <property type="component" value="Chromosome"/>
</dbReference>
<dbReference type="AlphaFoldDB" id="A0A448V294"/>
<dbReference type="RefSeq" id="WP_126465692.1">
    <property type="nucleotide sequence ID" value="NZ_LR134523.1"/>
</dbReference>
<evidence type="ECO:0000256" key="1">
    <source>
        <dbReference type="SAM" id="Phobius"/>
    </source>
</evidence>
<name>A0A448V294_9FIRM</name>
<keyword evidence="1" id="KW-1133">Transmembrane helix</keyword>
<organism evidence="2 3">
    <name type="scientific">Aedoeadaptatus ivorii</name>
    <dbReference type="NCBI Taxonomy" id="54006"/>
    <lineage>
        <taxon>Bacteria</taxon>
        <taxon>Bacillati</taxon>
        <taxon>Bacillota</taxon>
        <taxon>Tissierellia</taxon>
        <taxon>Tissierellales</taxon>
        <taxon>Peptoniphilaceae</taxon>
        <taxon>Aedoeadaptatus</taxon>
    </lineage>
</organism>
<feature type="transmembrane region" description="Helical" evidence="1">
    <location>
        <begin position="59"/>
        <end position="77"/>
    </location>
</feature>
<keyword evidence="1" id="KW-0472">Membrane</keyword>
<dbReference type="EMBL" id="LR134523">
    <property type="protein sequence ID" value="VEJ35943.1"/>
    <property type="molecule type" value="Genomic_DNA"/>
</dbReference>
<keyword evidence="1" id="KW-0812">Transmembrane</keyword>
<sequence>MVFLVAMGVLLVPIIMIVFGWLLYARGPKEINPTYGYRTKRSMKSPEAWQFAQKFFGKIWLVTDIVLAVAGLLFCSLRGIKWEMRRKVLCSASLLQRSR</sequence>
<evidence type="ECO:0000313" key="2">
    <source>
        <dbReference type="EMBL" id="VEJ35943.1"/>
    </source>
</evidence>
<accession>A0A448V294</accession>
<keyword evidence="3" id="KW-1185">Reference proteome</keyword>
<dbReference type="OrthoDB" id="3173919at2"/>
<dbReference type="Pfam" id="PF13630">
    <property type="entry name" value="SdpI"/>
    <property type="match status" value="1"/>
</dbReference>
<reference evidence="2 3" key="1">
    <citation type="submission" date="2018-12" db="EMBL/GenBank/DDBJ databases">
        <authorList>
            <consortium name="Pathogen Informatics"/>
        </authorList>
    </citation>
    <scope>NUCLEOTIDE SEQUENCE [LARGE SCALE GENOMIC DNA]</scope>
    <source>
        <strain evidence="2 3">NCTC13079</strain>
    </source>
</reference>
<gene>
    <name evidence="2" type="ORF">NCTC13079_01132</name>
</gene>
<evidence type="ECO:0000313" key="3">
    <source>
        <dbReference type="Proteomes" id="UP000269544"/>
    </source>
</evidence>
<proteinExistence type="predicted"/>